<keyword evidence="2" id="KW-0902">Two-component regulatory system</keyword>
<dbReference type="Pfam" id="PF13545">
    <property type="entry name" value="HTH_Crp_2"/>
    <property type="match status" value="1"/>
</dbReference>
<name>A0A5C6VKQ7_9FLAO</name>
<dbReference type="PANTHER" id="PTHR48111">
    <property type="entry name" value="REGULATOR OF RPOS"/>
    <property type="match status" value="1"/>
</dbReference>
<dbReference type="GO" id="GO:0006355">
    <property type="term" value="P:regulation of DNA-templated transcription"/>
    <property type="evidence" value="ECO:0007669"/>
    <property type="project" value="InterPro"/>
</dbReference>
<evidence type="ECO:0000313" key="11">
    <source>
        <dbReference type="Proteomes" id="UP000321168"/>
    </source>
</evidence>
<evidence type="ECO:0000256" key="3">
    <source>
        <dbReference type="ARBA" id="ARBA00023015"/>
    </source>
</evidence>
<feature type="domain" description="HTH crp-type" evidence="9">
    <location>
        <begin position="273"/>
        <end position="339"/>
    </location>
</feature>
<dbReference type="GO" id="GO:0005829">
    <property type="term" value="C:cytosol"/>
    <property type="evidence" value="ECO:0007669"/>
    <property type="project" value="TreeGrafter"/>
</dbReference>
<dbReference type="InterPro" id="IPR039420">
    <property type="entry name" value="WalR-like"/>
</dbReference>
<feature type="domain" description="Response regulatory" evidence="8">
    <location>
        <begin position="3"/>
        <end position="119"/>
    </location>
</feature>
<dbReference type="Gene3D" id="3.40.50.2300">
    <property type="match status" value="1"/>
</dbReference>
<dbReference type="SMART" id="SM00100">
    <property type="entry name" value="cNMP"/>
    <property type="match status" value="1"/>
</dbReference>
<evidence type="ECO:0000259" key="9">
    <source>
        <dbReference type="PROSITE" id="PS51063"/>
    </source>
</evidence>
<dbReference type="SUPFAM" id="SSF52172">
    <property type="entry name" value="CheY-like"/>
    <property type="match status" value="1"/>
</dbReference>
<sequence>MKKILVIEDNPDVRENICEVLELASYDVIPASDGYEGVKKAKDVSPDLILCDIMMPGLDGYGVLYMLSKNPETANIPFIYLSAKADKSDIRKGMNLGADDYLTKPFEEMELLNAVETRLKKHEQYQIRGEGVEALENLVHDVRGKEALQELKENTTHKTFKAKEDIYREGDSSNNLFFIYKGKVKLWRISETGKELITTLAAPNDYFGYTSIIEGEPYPDTATALEETEIAIIGRTQFLDLMKQHRDIANLFIKLLSNNLAEKEARLLKLAYSSVRERVADSIKNFLSKQDHNIISVARDDLAHLAGTATETLIRVLSDFKEEGIIEINGREIRVIKPERFDDIYRFV</sequence>
<organism evidence="10 11">
    <name type="scientific">Luteibaculum oceani</name>
    <dbReference type="NCBI Taxonomy" id="1294296"/>
    <lineage>
        <taxon>Bacteria</taxon>
        <taxon>Pseudomonadati</taxon>
        <taxon>Bacteroidota</taxon>
        <taxon>Flavobacteriia</taxon>
        <taxon>Flavobacteriales</taxon>
        <taxon>Luteibaculaceae</taxon>
        <taxon>Luteibaculum</taxon>
    </lineage>
</organism>
<dbReference type="SUPFAM" id="SSF51206">
    <property type="entry name" value="cAMP-binding domain-like"/>
    <property type="match status" value="1"/>
</dbReference>
<dbReference type="PANTHER" id="PTHR48111:SF4">
    <property type="entry name" value="DNA-BINDING DUAL TRANSCRIPTIONAL REGULATOR OMPR"/>
    <property type="match status" value="1"/>
</dbReference>
<dbReference type="Gene3D" id="2.60.120.10">
    <property type="entry name" value="Jelly Rolls"/>
    <property type="match status" value="1"/>
</dbReference>
<dbReference type="OrthoDB" id="9127033at2"/>
<dbReference type="Pfam" id="PF00072">
    <property type="entry name" value="Response_reg"/>
    <property type="match status" value="1"/>
</dbReference>
<keyword evidence="4" id="KW-0238">DNA-binding</keyword>
<keyword evidence="11" id="KW-1185">Reference proteome</keyword>
<dbReference type="Proteomes" id="UP000321168">
    <property type="component" value="Unassembled WGS sequence"/>
</dbReference>
<keyword evidence="1 6" id="KW-0597">Phosphoprotein</keyword>
<dbReference type="GO" id="GO:0000156">
    <property type="term" value="F:phosphorelay response regulator activity"/>
    <property type="evidence" value="ECO:0007669"/>
    <property type="project" value="TreeGrafter"/>
</dbReference>
<dbReference type="InterPro" id="IPR012318">
    <property type="entry name" value="HTH_CRP"/>
</dbReference>
<dbReference type="GO" id="GO:0032993">
    <property type="term" value="C:protein-DNA complex"/>
    <property type="evidence" value="ECO:0007669"/>
    <property type="project" value="TreeGrafter"/>
</dbReference>
<dbReference type="EMBL" id="VORB01000001">
    <property type="protein sequence ID" value="TXC85331.1"/>
    <property type="molecule type" value="Genomic_DNA"/>
</dbReference>
<dbReference type="InterPro" id="IPR014710">
    <property type="entry name" value="RmlC-like_jellyroll"/>
</dbReference>
<dbReference type="PROSITE" id="PS50110">
    <property type="entry name" value="RESPONSE_REGULATORY"/>
    <property type="match status" value="1"/>
</dbReference>
<dbReference type="Pfam" id="PF00027">
    <property type="entry name" value="cNMP_binding"/>
    <property type="match status" value="1"/>
</dbReference>
<evidence type="ECO:0000259" key="8">
    <source>
        <dbReference type="PROSITE" id="PS50110"/>
    </source>
</evidence>
<evidence type="ECO:0000259" key="7">
    <source>
        <dbReference type="PROSITE" id="PS50042"/>
    </source>
</evidence>
<dbReference type="Gene3D" id="1.10.10.10">
    <property type="entry name" value="Winged helix-like DNA-binding domain superfamily/Winged helix DNA-binding domain"/>
    <property type="match status" value="1"/>
</dbReference>
<evidence type="ECO:0000256" key="5">
    <source>
        <dbReference type="ARBA" id="ARBA00023163"/>
    </source>
</evidence>
<dbReference type="GO" id="GO:0000976">
    <property type="term" value="F:transcription cis-regulatory region binding"/>
    <property type="evidence" value="ECO:0007669"/>
    <property type="project" value="TreeGrafter"/>
</dbReference>
<evidence type="ECO:0000313" key="10">
    <source>
        <dbReference type="EMBL" id="TXC85331.1"/>
    </source>
</evidence>
<feature type="modified residue" description="4-aspartylphosphate" evidence="6">
    <location>
        <position position="52"/>
    </location>
</feature>
<accession>A0A5C6VKQ7</accession>
<dbReference type="AlphaFoldDB" id="A0A5C6VKQ7"/>
<dbReference type="CDD" id="cd00038">
    <property type="entry name" value="CAP_ED"/>
    <property type="match status" value="1"/>
</dbReference>
<evidence type="ECO:0000256" key="2">
    <source>
        <dbReference type="ARBA" id="ARBA00023012"/>
    </source>
</evidence>
<reference evidence="10 11" key="1">
    <citation type="submission" date="2019-08" db="EMBL/GenBank/DDBJ databases">
        <title>Genome of Luteibaculum oceani JCM 18817.</title>
        <authorList>
            <person name="Bowman J.P."/>
        </authorList>
    </citation>
    <scope>NUCLEOTIDE SEQUENCE [LARGE SCALE GENOMIC DNA]</scope>
    <source>
        <strain evidence="10 11">JCM 18817</strain>
    </source>
</reference>
<evidence type="ECO:0000256" key="6">
    <source>
        <dbReference type="PROSITE-ProRule" id="PRU00169"/>
    </source>
</evidence>
<evidence type="ECO:0000256" key="1">
    <source>
        <dbReference type="ARBA" id="ARBA00022553"/>
    </source>
</evidence>
<dbReference type="SMART" id="SM00448">
    <property type="entry name" value="REC"/>
    <property type="match status" value="1"/>
</dbReference>
<keyword evidence="5" id="KW-0804">Transcription</keyword>
<gene>
    <name evidence="10" type="ORF">FRX97_01525</name>
</gene>
<comment type="caution">
    <text evidence="10">The sequence shown here is derived from an EMBL/GenBank/DDBJ whole genome shotgun (WGS) entry which is preliminary data.</text>
</comment>
<dbReference type="InterPro" id="IPR011006">
    <property type="entry name" value="CheY-like_superfamily"/>
</dbReference>
<feature type="domain" description="Cyclic nucleotide-binding" evidence="7">
    <location>
        <begin position="145"/>
        <end position="242"/>
    </location>
</feature>
<evidence type="ECO:0000256" key="4">
    <source>
        <dbReference type="ARBA" id="ARBA00023125"/>
    </source>
</evidence>
<dbReference type="PROSITE" id="PS51063">
    <property type="entry name" value="HTH_CRP_2"/>
    <property type="match status" value="1"/>
</dbReference>
<dbReference type="InterPro" id="IPR000595">
    <property type="entry name" value="cNMP-bd_dom"/>
</dbReference>
<keyword evidence="3" id="KW-0805">Transcription regulation</keyword>
<dbReference type="SUPFAM" id="SSF46785">
    <property type="entry name" value="Winged helix' DNA-binding domain"/>
    <property type="match status" value="1"/>
</dbReference>
<dbReference type="PROSITE" id="PS50042">
    <property type="entry name" value="CNMP_BINDING_3"/>
    <property type="match status" value="1"/>
</dbReference>
<dbReference type="InterPro" id="IPR018490">
    <property type="entry name" value="cNMP-bd_dom_sf"/>
</dbReference>
<dbReference type="InterPro" id="IPR001789">
    <property type="entry name" value="Sig_transdc_resp-reg_receiver"/>
</dbReference>
<dbReference type="InterPro" id="IPR036388">
    <property type="entry name" value="WH-like_DNA-bd_sf"/>
</dbReference>
<dbReference type="RefSeq" id="WP_147012663.1">
    <property type="nucleotide sequence ID" value="NZ_VORB01000001.1"/>
</dbReference>
<dbReference type="InterPro" id="IPR036390">
    <property type="entry name" value="WH_DNA-bd_sf"/>
</dbReference>
<dbReference type="SMART" id="SM00419">
    <property type="entry name" value="HTH_CRP"/>
    <property type="match status" value="1"/>
</dbReference>
<proteinExistence type="predicted"/>
<protein>
    <submittedName>
        <fullName evidence="10">Response regulator</fullName>
    </submittedName>
</protein>